<dbReference type="InterPro" id="IPR004360">
    <property type="entry name" value="Glyas_Fos-R_dOase_dom"/>
</dbReference>
<dbReference type="EMBL" id="DVFJ01000037">
    <property type="protein sequence ID" value="HIQ72725.1"/>
    <property type="molecule type" value="Genomic_DNA"/>
</dbReference>
<dbReference type="GO" id="GO:0046491">
    <property type="term" value="P:L-methylmalonyl-CoA metabolic process"/>
    <property type="evidence" value="ECO:0007669"/>
    <property type="project" value="TreeGrafter"/>
</dbReference>
<dbReference type="SUPFAM" id="SSF54593">
    <property type="entry name" value="Glyoxalase/Bleomycin resistance protein/Dihydroxybiphenyl dioxygenase"/>
    <property type="match status" value="1"/>
</dbReference>
<proteinExistence type="predicted"/>
<comment type="caution">
    <text evidence="3">The sequence shown here is derived from an EMBL/GenBank/DDBJ whole genome shotgun (WGS) entry which is preliminary data.</text>
</comment>
<keyword evidence="1" id="KW-0479">Metal-binding</keyword>
<organism evidence="3 4">
    <name type="scientific">Candidatus Onthenecus intestinigallinarum</name>
    <dbReference type="NCBI Taxonomy" id="2840875"/>
    <lineage>
        <taxon>Bacteria</taxon>
        <taxon>Bacillati</taxon>
        <taxon>Bacillota</taxon>
        <taxon>Clostridia</taxon>
        <taxon>Eubacteriales</taxon>
        <taxon>Candidatus Onthenecus</taxon>
    </lineage>
</organism>
<dbReference type="Gene3D" id="3.10.180.10">
    <property type="entry name" value="2,3-Dihydroxybiphenyl 1,2-Dioxygenase, domain 1"/>
    <property type="match status" value="1"/>
</dbReference>
<dbReference type="InterPro" id="IPR051785">
    <property type="entry name" value="MMCE/EMCE_epimerase"/>
</dbReference>
<evidence type="ECO:0000259" key="2">
    <source>
        <dbReference type="PROSITE" id="PS51819"/>
    </source>
</evidence>
<dbReference type="AlphaFoldDB" id="A0A9D1CRJ1"/>
<dbReference type="InterPro" id="IPR029068">
    <property type="entry name" value="Glyas_Bleomycin-R_OHBP_Dase"/>
</dbReference>
<dbReference type="PROSITE" id="PS51819">
    <property type="entry name" value="VOC"/>
    <property type="match status" value="1"/>
</dbReference>
<sequence length="128" mass="14278">MDIRDNITGLDHVGLPTNDMAKTKAFYERLGFSVLHERDNGGTQVAFLGRDGFVIEAYENGRAALCAGAVDHIALAVKDIEAAHAACVQMGLPMYQAEIQFLPFWERGVRFFILRGPNEERVELIQQL</sequence>
<dbReference type="GO" id="GO:0004493">
    <property type="term" value="F:methylmalonyl-CoA epimerase activity"/>
    <property type="evidence" value="ECO:0007669"/>
    <property type="project" value="TreeGrafter"/>
</dbReference>
<evidence type="ECO:0000313" key="3">
    <source>
        <dbReference type="EMBL" id="HIQ72725.1"/>
    </source>
</evidence>
<dbReference type="PANTHER" id="PTHR43048">
    <property type="entry name" value="METHYLMALONYL-COA EPIMERASE"/>
    <property type="match status" value="1"/>
</dbReference>
<dbReference type="Pfam" id="PF00903">
    <property type="entry name" value="Glyoxalase"/>
    <property type="match status" value="1"/>
</dbReference>
<reference evidence="3" key="1">
    <citation type="submission" date="2020-10" db="EMBL/GenBank/DDBJ databases">
        <authorList>
            <person name="Gilroy R."/>
        </authorList>
    </citation>
    <scope>NUCLEOTIDE SEQUENCE</scope>
    <source>
        <strain evidence="3">ChiSxjej2B14-6234</strain>
    </source>
</reference>
<accession>A0A9D1CRJ1</accession>
<name>A0A9D1CRJ1_9FIRM</name>
<feature type="domain" description="VOC" evidence="2">
    <location>
        <begin position="9"/>
        <end position="127"/>
    </location>
</feature>
<evidence type="ECO:0000256" key="1">
    <source>
        <dbReference type="ARBA" id="ARBA00022723"/>
    </source>
</evidence>
<dbReference type="Proteomes" id="UP000886887">
    <property type="component" value="Unassembled WGS sequence"/>
</dbReference>
<reference evidence="3" key="2">
    <citation type="journal article" date="2021" name="PeerJ">
        <title>Extensive microbial diversity within the chicken gut microbiome revealed by metagenomics and culture.</title>
        <authorList>
            <person name="Gilroy R."/>
            <person name="Ravi A."/>
            <person name="Getino M."/>
            <person name="Pursley I."/>
            <person name="Horton D.L."/>
            <person name="Alikhan N.F."/>
            <person name="Baker D."/>
            <person name="Gharbi K."/>
            <person name="Hall N."/>
            <person name="Watson M."/>
            <person name="Adriaenssens E.M."/>
            <person name="Foster-Nyarko E."/>
            <person name="Jarju S."/>
            <person name="Secka A."/>
            <person name="Antonio M."/>
            <person name="Oren A."/>
            <person name="Chaudhuri R.R."/>
            <person name="La Ragione R."/>
            <person name="Hildebrand F."/>
            <person name="Pallen M.J."/>
        </authorList>
    </citation>
    <scope>NUCLEOTIDE SEQUENCE</scope>
    <source>
        <strain evidence="3">ChiSxjej2B14-6234</strain>
    </source>
</reference>
<protein>
    <submittedName>
        <fullName evidence="3">VOC family protein</fullName>
    </submittedName>
</protein>
<dbReference type="InterPro" id="IPR037523">
    <property type="entry name" value="VOC_core"/>
</dbReference>
<evidence type="ECO:0000313" key="4">
    <source>
        <dbReference type="Proteomes" id="UP000886887"/>
    </source>
</evidence>
<dbReference type="PANTHER" id="PTHR43048:SF3">
    <property type="entry name" value="METHYLMALONYL-COA EPIMERASE, MITOCHONDRIAL"/>
    <property type="match status" value="1"/>
</dbReference>
<gene>
    <name evidence="3" type="ORF">IAB73_11020</name>
</gene>
<dbReference type="GO" id="GO:0046872">
    <property type="term" value="F:metal ion binding"/>
    <property type="evidence" value="ECO:0007669"/>
    <property type="project" value="UniProtKB-KW"/>
</dbReference>
<dbReference type="CDD" id="cd06587">
    <property type="entry name" value="VOC"/>
    <property type="match status" value="1"/>
</dbReference>